<name>A0A7J7M9V1_9MAGN</name>
<dbReference type="EMBL" id="JACGCM010001664">
    <property type="protein sequence ID" value="KAF6151671.1"/>
    <property type="molecule type" value="Genomic_DNA"/>
</dbReference>
<protein>
    <recommendedName>
        <fullName evidence="1">RNase H type-1 domain-containing protein</fullName>
    </recommendedName>
</protein>
<dbReference type="Proteomes" id="UP000541444">
    <property type="component" value="Unassembled WGS sequence"/>
</dbReference>
<dbReference type="InterPro" id="IPR012337">
    <property type="entry name" value="RNaseH-like_sf"/>
</dbReference>
<dbReference type="InterPro" id="IPR036397">
    <property type="entry name" value="RNaseH_sf"/>
</dbReference>
<reference evidence="2 3" key="1">
    <citation type="journal article" date="2020" name="IScience">
        <title>Genome Sequencing of the Endangered Kingdonia uniflora (Circaeasteraceae, Ranunculales) Reveals Potential Mechanisms of Evolutionary Specialization.</title>
        <authorList>
            <person name="Sun Y."/>
            <person name="Deng T."/>
            <person name="Zhang A."/>
            <person name="Moore M.J."/>
            <person name="Landis J.B."/>
            <person name="Lin N."/>
            <person name="Zhang H."/>
            <person name="Zhang X."/>
            <person name="Huang J."/>
            <person name="Zhang X."/>
            <person name="Sun H."/>
            <person name="Wang H."/>
        </authorList>
    </citation>
    <scope>NUCLEOTIDE SEQUENCE [LARGE SCALE GENOMIC DNA]</scope>
    <source>
        <strain evidence="2">TB1705</strain>
        <tissue evidence="2">Leaf</tissue>
    </source>
</reference>
<dbReference type="GO" id="GO:0003676">
    <property type="term" value="F:nucleic acid binding"/>
    <property type="evidence" value="ECO:0007669"/>
    <property type="project" value="InterPro"/>
</dbReference>
<evidence type="ECO:0000259" key="1">
    <source>
        <dbReference type="Pfam" id="PF13456"/>
    </source>
</evidence>
<dbReference type="Pfam" id="PF13456">
    <property type="entry name" value="RVT_3"/>
    <property type="match status" value="1"/>
</dbReference>
<keyword evidence="3" id="KW-1185">Reference proteome</keyword>
<dbReference type="PANTHER" id="PTHR47723">
    <property type="entry name" value="OS05G0353850 PROTEIN"/>
    <property type="match status" value="1"/>
</dbReference>
<proteinExistence type="predicted"/>
<dbReference type="CDD" id="cd06222">
    <property type="entry name" value="RNase_H_like"/>
    <property type="match status" value="1"/>
</dbReference>
<dbReference type="Gene3D" id="3.30.420.10">
    <property type="entry name" value="Ribonuclease H-like superfamily/Ribonuclease H"/>
    <property type="match status" value="1"/>
</dbReference>
<dbReference type="GO" id="GO:0004523">
    <property type="term" value="F:RNA-DNA hybrid ribonuclease activity"/>
    <property type="evidence" value="ECO:0007669"/>
    <property type="project" value="InterPro"/>
</dbReference>
<gene>
    <name evidence="2" type="ORF">GIB67_043078</name>
</gene>
<dbReference type="PANTHER" id="PTHR47723:SF19">
    <property type="entry name" value="POLYNUCLEOTIDYL TRANSFERASE, RIBONUCLEASE H-LIKE SUPERFAMILY PROTEIN"/>
    <property type="match status" value="1"/>
</dbReference>
<sequence>MVDVMRKIWAMISHKDNIWVQLITKNYLKNKNIWRLSPLDECSWCWRKLLRELESASKIALYAIGDGRNTSLWYDPWHPSRILIDRFQSHFTYDSIVDKKACVSNIIQNGIWKIPEGVTLFVDDTNSLIENVDIHNNGPDELEDSARNRQFMSKVNVPVKYFHKKILKCFWTRPVDGEYMINSDRSLSGSSKGVSIPYHELQGIKMGMQGAINRCIRRVCLGTDSALAILYIKGLTKPPWEARWILKDILNLISQFDQFRMIHIFRDSNKAADHLTGLYPGLGFLIV</sequence>
<accession>A0A7J7M9V1</accession>
<dbReference type="InterPro" id="IPR053151">
    <property type="entry name" value="RNase_H-like"/>
</dbReference>
<dbReference type="InterPro" id="IPR044730">
    <property type="entry name" value="RNase_H-like_dom_plant"/>
</dbReference>
<dbReference type="InterPro" id="IPR002156">
    <property type="entry name" value="RNaseH_domain"/>
</dbReference>
<evidence type="ECO:0000313" key="2">
    <source>
        <dbReference type="EMBL" id="KAF6151671.1"/>
    </source>
</evidence>
<comment type="caution">
    <text evidence="2">The sequence shown here is derived from an EMBL/GenBank/DDBJ whole genome shotgun (WGS) entry which is preliminary data.</text>
</comment>
<feature type="domain" description="RNase H type-1" evidence="1">
    <location>
        <begin position="199"/>
        <end position="275"/>
    </location>
</feature>
<dbReference type="AlphaFoldDB" id="A0A7J7M9V1"/>
<organism evidence="2 3">
    <name type="scientific">Kingdonia uniflora</name>
    <dbReference type="NCBI Taxonomy" id="39325"/>
    <lineage>
        <taxon>Eukaryota</taxon>
        <taxon>Viridiplantae</taxon>
        <taxon>Streptophyta</taxon>
        <taxon>Embryophyta</taxon>
        <taxon>Tracheophyta</taxon>
        <taxon>Spermatophyta</taxon>
        <taxon>Magnoliopsida</taxon>
        <taxon>Ranunculales</taxon>
        <taxon>Circaeasteraceae</taxon>
        <taxon>Kingdonia</taxon>
    </lineage>
</organism>
<dbReference type="SUPFAM" id="SSF53098">
    <property type="entry name" value="Ribonuclease H-like"/>
    <property type="match status" value="1"/>
</dbReference>
<evidence type="ECO:0000313" key="3">
    <source>
        <dbReference type="Proteomes" id="UP000541444"/>
    </source>
</evidence>
<dbReference type="OrthoDB" id="1748554at2759"/>